<keyword evidence="1" id="KW-0732">Signal</keyword>
<evidence type="ECO:0000256" key="1">
    <source>
        <dbReference type="SAM" id="SignalP"/>
    </source>
</evidence>
<organism evidence="2 3">
    <name type="scientific">Obba rivulosa</name>
    <dbReference type="NCBI Taxonomy" id="1052685"/>
    <lineage>
        <taxon>Eukaryota</taxon>
        <taxon>Fungi</taxon>
        <taxon>Dikarya</taxon>
        <taxon>Basidiomycota</taxon>
        <taxon>Agaricomycotina</taxon>
        <taxon>Agaricomycetes</taxon>
        <taxon>Polyporales</taxon>
        <taxon>Gelatoporiaceae</taxon>
        <taxon>Obba</taxon>
    </lineage>
</organism>
<evidence type="ECO:0008006" key="4">
    <source>
        <dbReference type="Google" id="ProtNLM"/>
    </source>
</evidence>
<dbReference type="AlphaFoldDB" id="A0A8E2J366"/>
<accession>A0A8E2J366</accession>
<name>A0A8E2J366_9APHY</name>
<evidence type="ECO:0000313" key="2">
    <source>
        <dbReference type="EMBL" id="OCH93782.1"/>
    </source>
</evidence>
<feature type="chain" id="PRO_5034344115" description="Secreted protein" evidence="1">
    <location>
        <begin position="22"/>
        <end position="103"/>
    </location>
</feature>
<dbReference type="EMBL" id="KV722351">
    <property type="protein sequence ID" value="OCH93782.1"/>
    <property type="molecule type" value="Genomic_DNA"/>
</dbReference>
<sequence>MLCWIAHMFPFTLLARNEVHGYNCPESLALRPGSTENPVLASCGIAEFPLLLQWVLEVIDAQIHHQKTTIAPSHAQCGCIWLRLVTQSSCPRASVAFAAVASG</sequence>
<dbReference type="Proteomes" id="UP000250043">
    <property type="component" value="Unassembled WGS sequence"/>
</dbReference>
<protein>
    <recommendedName>
        <fullName evidence="4">Secreted protein</fullName>
    </recommendedName>
</protein>
<feature type="signal peptide" evidence="1">
    <location>
        <begin position="1"/>
        <end position="21"/>
    </location>
</feature>
<reference evidence="2 3" key="1">
    <citation type="submission" date="2016-07" db="EMBL/GenBank/DDBJ databases">
        <title>Draft genome of the white-rot fungus Obba rivulosa 3A-2.</title>
        <authorList>
            <consortium name="DOE Joint Genome Institute"/>
            <person name="Miettinen O."/>
            <person name="Riley R."/>
            <person name="Acob R."/>
            <person name="Barry K."/>
            <person name="Cullen D."/>
            <person name="De Vries R."/>
            <person name="Hainaut M."/>
            <person name="Hatakka A."/>
            <person name="Henrissat B."/>
            <person name="Hilden K."/>
            <person name="Kuo R."/>
            <person name="Labutti K."/>
            <person name="Lipzen A."/>
            <person name="Makela M.R."/>
            <person name="Sandor L."/>
            <person name="Spatafora J.W."/>
            <person name="Grigoriev I.V."/>
            <person name="Hibbett D.S."/>
        </authorList>
    </citation>
    <scope>NUCLEOTIDE SEQUENCE [LARGE SCALE GENOMIC DNA]</scope>
    <source>
        <strain evidence="2 3">3A-2</strain>
    </source>
</reference>
<evidence type="ECO:0000313" key="3">
    <source>
        <dbReference type="Proteomes" id="UP000250043"/>
    </source>
</evidence>
<gene>
    <name evidence="2" type="ORF">OBBRIDRAFT_267768</name>
</gene>
<proteinExistence type="predicted"/>
<keyword evidence="3" id="KW-1185">Reference proteome</keyword>